<name>A0A5B2XVG0_9PSEU</name>
<reference evidence="5 6" key="1">
    <citation type="submission" date="2019-09" db="EMBL/GenBank/DDBJ databases">
        <title>Goodfellowia gen. nov., a new genus of the Pseudonocardineae related to Actinoalloteichus, containing Goodfellowia coeruleoviolacea gen. nov., comb. nov. gen. nov., comb. nov.</title>
        <authorList>
            <person name="Labeda D."/>
        </authorList>
    </citation>
    <scope>NUCLEOTIDE SEQUENCE [LARGE SCALE GENOMIC DNA]</scope>
    <source>
        <strain evidence="5 6">AN110305</strain>
    </source>
</reference>
<dbReference type="Gene3D" id="1.10.10.10">
    <property type="entry name" value="Winged helix-like DNA-binding domain superfamily/Winged helix DNA-binding domain"/>
    <property type="match status" value="1"/>
</dbReference>
<dbReference type="AlphaFoldDB" id="A0A5B2XVG0"/>
<dbReference type="PANTHER" id="PTHR43537">
    <property type="entry name" value="TRANSCRIPTIONAL REGULATOR, GNTR FAMILY"/>
    <property type="match status" value="1"/>
</dbReference>
<dbReference type="InterPro" id="IPR011711">
    <property type="entry name" value="GntR_C"/>
</dbReference>
<proteinExistence type="predicted"/>
<comment type="caution">
    <text evidence="5">The sequence shown here is derived from an EMBL/GenBank/DDBJ whole genome shotgun (WGS) entry which is preliminary data.</text>
</comment>
<evidence type="ECO:0000256" key="3">
    <source>
        <dbReference type="ARBA" id="ARBA00023163"/>
    </source>
</evidence>
<dbReference type="SMART" id="SM00345">
    <property type="entry name" value="HTH_GNTR"/>
    <property type="match status" value="1"/>
</dbReference>
<keyword evidence="2" id="KW-0238">DNA-binding</keyword>
<dbReference type="RefSeq" id="WP_149847454.1">
    <property type="nucleotide sequence ID" value="NZ_VUOB01000001.1"/>
</dbReference>
<dbReference type="InterPro" id="IPR000524">
    <property type="entry name" value="Tscrpt_reg_HTH_GntR"/>
</dbReference>
<dbReference type="SMART" id="SM00895">
    <property type="entry name" value="FCD"/>
    <property type="match status" value="1"/>
</dbReference>
<evidence type="ECO:0000256" key="1">
    <source>
        <dbReference type="ARBA" id="ARBA00023015"/>
    </source>
</evidence>
<dbReference type="PROSITE" id="PS50949">
    <property type="entry name" value="HTH_GNTR"/>
    <property type="match status" value="1"/>
</dbReference>
<accession>A0A5B2XVG0</accession>
<protein>
    <submittedName>
        <fullName evidence="5">GntR family transcriptional regulator</fullName>
    </submittedName>
</protein>
<dbReference type="CDD" id="cd07377">
    <property type="entry name" value="WHTH_GntR"/>
    <property type="match status" value="1"/>
</dbReference>
<dbReference type="OrthoDB" id="4084810at2"/>
<reference evidence="5 6" key="2">
    <citation type="submission" date="2019-09" db="EMBL/GenBank/DDBJ databases">
        <authorList>
            <person name="Jin C."/>
        </authorList>
    </citation>
    <scope>NUCLEOTIDE SEQUENCE [LARGE SCALE GENOMIC DNA]</scope>
    <source>
        <strain evidence="5 6">AN110305</strain>
    </source>
</reference>
<evidence type="ECO:0000313" key="5">
    <source>
        <dbReference type="EMBL" id="KAA2267145.1"/>
    </source>
</evidence>
<organism evidence="5 6">
    <name type="scientific">Solihabitans fulvus</name>
    <dbReference type="NCBI Taxonomy" id="1892852"/>
    <lineage>
        <taxon>Bacteria</taxon>
        <taxon>Bacillati</taxon>
        <taxon>Actinomycetota</taxon>
        <taxon>Actinomycetes</taxon>
        <taxon>Pseudonocardiales</taxon>
        <taxon>Pseudonocardiaceae</taxon>
        <taxon>Solihabitans</taxon>
    </lineage>
</organism>
<dbReference type="EMBL" id="VUOB01000001">
    <property type="protein sequence ID" value="KAA2267145.1"/>
    <property type="molecule type" value="Genomic_DNA"/>
</dbReference>
<dbReference type="Gene3D" id="1.20.120.530">
    <property type="entry name" value="GntR ligand-binding domain-like"/>
    <property type="match status" value="1"/>
</dbReference>
<dbReference type="SUPFAM" id="SSF48008">
    <property type="entry name" value="GntR ligand-binding domain-like"/>
    <property type="match status" value="1"/>
</dbReference>
<dbReference type="Pfam" id="PF07729">
    <property type="entry name" value="FCD"/>
    <property type="match status" value="1"/>
</dbReference>
<dbReference type="GO" id="GO:0003677">
    <property type="term" value="F:DNA binding"/>
    <property type="evidence" value="ECO:0007669"/>
    <property type="project" value="UniProtKB-KW"/>
</dbReference>
<keyword evidence="1" id="KW-0805">Transcription regulation</keyword>
<gene>
    <name evidence="5" type="ORF">F0L68_01030</name>
</gene>
<dbReference type="Pfam" id="PF00392">
    <property type="entry name" value="GntR"/>
    <property type="match status" value="1"/>
</dbReference>
<dbReference type="InterPro" id="IPR008920">
    <property type="entry name" value="TF_FadR/GntR_C"/>
</dbReference>
<dbReference type="GO" id="GO:0003700">
    <property type="term" value="F:DNA-binding transcription factor activity"/>
    <property type="evidence" value="ECO:0007669"/>
    <property type="project" value="InterPro"/>
</dbReference>
<dbReference type="InterPro" id="IPR036390">
    <property type="entry name" value="WH_DNA-bd_sf"/>
</dbReference>
<dbReference type="PANTHER" id="PTHR43537:SF24">
    <property type="entry name" value="GLUCONATE OPERON TRANSCRIPTIONAL REPRESSOR"/>
    <property type="match status" value="1"/>
</dbReference>
<evidence type="ECO:0000259" key="4">
    <source>
        <dbReference type="PROSITE" id="PS50949"/>
    </source>
</evidence>
<evidence type="ECO:0000256" key="2">
    <source>
        <dbReference type="ARBA" id="ARBA00023125"/>
    </source>
</evidence>
<keyword evidence="3" id="KW-0804">Transcription</keyword>
<evidence type="ECO:0000313" key="6">
    <source>
        <dbReference type="Proteomes" id="UP000323454"/>
    </source>
</evidence>
<dbReference type="SUPFAM" id="SSF46785">
    <property type="entry name" value="Winged helix' DNA-binding domain"/>
    <property type="match status" value="1"/>
</dbReference>
<dbReference type="InterPro" id="IPR036388">
    <property type="entry name" value="WH-like_DNA-bd_sf"/>
</dbReference>
<dbReference type="Proteomes" id="UP000323454">
    <property type="component" value="Unassembled WGS sequence"/>
</dbReference>
<sequence length="224" mass="25305">MTEPLLEGRSKAQYAYETIRQRIVSGHYGPGSRLVFDQLARDLKISPVPIREAVRQLEAQGWVVFERNIGAQVAAIDPGEYRHSMETLALLEGYAVGSAVGRIETATLDRAAELNRRMRASLEQFDPLGFTRLNREFHLLLCAACPNPHVRGLIDREWGRLDLMRRSTFSLVPGRASESVREHDELLLLLRTGEPAAVVEEFARRHKLTTVRALLPLTRLEDPT</sequence>
<feature type="domain" description="HTH gntR-type" evidence="4">
    <location>
        <begin position="9"/>
        <end position="76"/>
    </location>
</feature>
<keyword evidence="6" id="KW-1185">Reference proteome</keyword>